<dbReference type="RefSeq" id="WP_311544658.1">
    <property type="nucleotide sequence ID" value="NZ_JAVREK010000006.1"/>
</dbReference>
<dbReference type="InterPro" id="IPR050400">
    <property type="entry name" value="Bact_Cytoskel_RodZ"/>
</dbReference>
<feature type="region of interest" description="Disordered" evidence="1">
    <location>
        <begin position="80"/>
        <end position="229"/>
    </location>
</feature>
<dbReference type="Proteomes" id="UP001183226">
    <property type="component" value="Unassembled WGS sequence"/>
</dbReference>
<reference evidence="4" key="1">
    <citation type="submission" date="2023-07" db="EMBL/GenBank/DDBJ databases">
        <title>30 novel species of actinomycetes from the DSMZ collection.</title>
        <authorList>
            <person name="Nouioui I."/>
        </authorList>
    </citation>
    <scope>NUCLEOTIDE SEQUENCE [LARGE SCALE GENOMIC DNA]</scope>
    <source>
        <strain evidence="4">DSM 45055</strain>
    </source>
</reference>
<feature type="compositionally biased region" description="Polar residues" evidence="1">
    <location>
        <begin position="307"/>
        <end position="344"/>
    </location>
</feature>
<proteinExistence type="predicted"/>
<dbReference type="PANTHER" id="PTHR34475:SF1">
    <property type="entry name" value="CYTOSKELETON PROTEIN RODZ"/>
    <property type="match status" value="1"/>
</dbReference>
<evidence type="ECO:0000313" key="3">
    <source>
        <dbReference type="EMBL" id="MDT0302178.1"/>
    </source>
</evidence>
<feature type="domain" description="HTH cro/C1-type" evidence="2">
    <location>
        <begin position="7"/>
        <end position="68"/>
    </location>
</feature>
<dbReference type="InterPro" id="IPR025194">
    <property type="entry name" value="RodZ-like_C"/>
</dbReference>
<feature type="compositionally biased region" description="Basic and acidic residues" evidence="1">
    <location>
        <begin position="163"/>
        <end position="172"/>
    </location>
</feature>
<protein>
    <submittedName>
        <fullName evidence="3">DUF4115 domain-containing protein</fullName>
    </submittedName>
</protein>
<sequence length="454" mass="47349">MSTIGRTIAAARESVGYTLAELSTRTCIRRPVLTGIESDDFRLCGGDFYARGHIRALCRELGIDPAELLELYDREHAQERTVPAFTDSPVTGRGDGSADARGADAPEPGRERAGSGAQRTDSARSEHSESRPSVPAPRAARGASTASQGGASAAPRGGGSGRAGERTDEARRSGRRRRGAQSPAAGAAGSGAAPRGRHSGSGQEADTEGAQAGAAAQSVPEPRRDRKPSLLSATLAAARRSWPLVVIVAIAGAAVGAALGSWPDLGSGQSAGGLVQREDRPADAVPAPAPSLPGQSRPPQRPEEAQRSQGVQEAQRSQGAQESRQSPEPQESLKSQSAQASRGGQRTGGGADRSADYGTGMRSVTTGERKAEEVRLTVSALDRVWLRVTDAQGDNLYTGVLDKDDVRGWTDPDELRLHVGKASAVRITVNEEHIGRPDSSARIGRFTFSAADLP</sequence>
<evidence type="ECO:0000259" key="2">
    <source>
        <dbReference type="SMART" id="SM00530"/>
    </source>
</evidence>
<accession>A0ABU2KSE8</accession>
<dbReference type="PANTHER" id="PTHR34475">
    <property type="match status" value="1"/>
</dbReference>
<keyword evidence="4" id="KW-1185">Reference proteome</keyword>
<feature type="compositionally biased region" description="Low complexity" evidence="1">
    <location>
        <begin position="139"/>
        <end position="155"/>
    </location>
</feature>
<dbReference type="InterPro" id="IPR001387">
    <property type="entry name" value="Cro/C1-type_HTH"/>
</dbReference>
<name>A0ABU2KSE8_9ACTN</name>
<dbReference type="InterPro" id="IPR010982">
    <property type="entry name" value="Lambda_DNA-bd_dom_sf"/>
</dbReference>
<dbReference type="CDD" id="cd00093">
    <property type="entry name" value="HTH_XRE"/>
    <property type="match status" value="1"/>
</dbReference>
<gene>
    <name evidence="3" type="ORF">RM446_08660</name>
</gene>
<dbReference type="Pfam" id="PF13464">
    <property type="entry name" value="RodZ_C"/>
    <property type="match status" value="1"/>
</dbReference>
<evidence type="ECO:0000313" key="4">
    <source>
        <dbReference type="Proteomes" id="UP001183226"/>
    </source>
</evidence>
<dbReference type="SUPFAM" id="SSF47413">
    <property type="entry name" value="lambda repressor-like DNA-binding domains"/>
    <property type="match status" value="1"/>
</dbReference>
<organism evidence="3 4">
    <name type="scientific">Streptomonospora wellingtoniae</name>
    <dbReference type="NCBI Taxonomy" id="3075544"/>
    <lineage>
        <taxon>Bacteria</taxon>
        <taxon>Bacillati</taxon>
        <taxon>Actinomycetota</taxon>
        <taxon>Actinomycetes</taxon>
        <taxon>Streptosporangiales</taxon>
        <taxon>Nocardiopsidaceae</taxon>
        <taxon>Streptomonospora</taxon>
    </lineage>
</organism>
<feature type="compositionally biased region" description="Basic and acidic residues" evidence="1">
    <location>
        <begin position="96"/>
        <end position="113"/>
    </location>
</feature>
<evidence type="ECO:0000256" key="1">
    <source>
        <dbReference type="SAM" id="MobiDB-lite"/>
    </source>
</evidence>
<feature type="compositionally biased region" description="Basic and acidic residues" evidence="1">
    <location>
        <begin position="121"/>
        <end position="130"/>
    </location>
</feature>
<dbReference type="EMBL" id="JAVREK010000006">
    <property type="protein sequence ID" value="MDT0302178.1"/>
    <property type="molecule type" value="Genomic_DNA"/>
</dbReference>
<dbReference type="Gene3D" id="1.10.260.40">
    <property type="entry name" value="lambda repressor-like DNA-binding domains"/>
    <property type="match status" value="1"/>
</dbReference>
<dbReference type="Pfam" id="PF13413">
    <property type="entry name" value="HTH_25"/>
    <property type="match status" value="1"/>
</dbReference>
<feature type="region of interest" description="Disordered" evidence="1">
    <location>
        <begin position="268"/>
        <end position="369"/>
    </location>
</feature>
<dbReference type="SMART" id="SM00530">
    <property type="entry name" value="HTH_XRE"/>
    <property type="match status" value="1"/>
</dbReference>
<feature type="compositionally biased region" description="Low complexity" evidence="1">
    <location>
        <begin position="180"/>
        <end position="217"/>
    </location>
</feature>
<comment type="caution">
    <text evidence="3">The sequence shown here is derived from an EMBL/GenBank/DDBJ whole genome shotgun (WGS) entry which is preliminary data.</text>
</comment>